<protein>
    <submittedName>
        <fullName evidence="1">Chromosome segregation ATPases</fullName>
    </submittedName>
</protein>
<evidence type="ECO:0000313" key="1">
    <source>
        <dbReference type="EMBL" id="GAK73633.1"/>
    </source>
</evidence>
<dbReference type="EMBL" id="BBIY01000007">
    <property type="protein sequence ID" value="GAK73633.1"/>
    <property type="molecule type" value="Genomic_DNA"/>
</dbReference>
<gene>
    <name evidence="1" type="ORF">OYV_01120</name>
</gene>
<evidence type="ECO:0000313" key="2">
    <source>
        <dbReference type="Proteomes" id="UP000028900"/>
    </source>
</evidence>
<reference evidence="2" key="1">
    <citation type="journal article" date="2014" name="Genome Announc.">
        <title>Draft Genome Sequence of ''Candidatus Phytoplasma asteris'' Strain OY-V, an Unculturable Plant-Pathogenic Bacterium.</title>
        <authorList>
            <person name="Kakizawa S."/>
            <person name="Makino A."/>
            <person name="Ishii Y."/>
            <person name="Tamaki H."/>
            <person name="Kamagata Y."/>
        </authorList>
    </citation>
    <scope>NUCLEOTIDE SEQUENCE [LARGE SCALE GENOMIC DNA]</scope>
    <source>
        <strain evidence="2">OY-V</strain>
    </source>
</reference>
<sequence>MILSQLNQDKNNLPYDALYSHFFDPKSELSKYYNAASELSELKGINWGSYENDKTKKANDLLDRFSFTKSQFEEFRDEIVKDSYYYGYAPSLKDPKDISIPSLISYLMIANTKPCDLKGFYTNYPWKYSYNINLANWNKDNAKTFISNVLERCWPMTDKLLKHYRYLKEKNILNLYNFK</sequence>
<accession>A0ABQ0J360</accession>
<name>A0ABQ0J360_9MOLU</name>
<reference evidence="1 2" key="2">
    <citation type="journal article" date="2014" name="Genome Announc.">
        <title>Draft Genome Sequence of 'Candidatus Phytoplasma asteris' Strain OY-V, an Unculturable Plant-Pathogenic Bacterium.</title>
        <authorList>
            <person name="Kakizawa S."/>
            <person name="Makino A."/>
            <person name="Ishii Y."/>
            <person name="Tamaki H."/>
            <person name="Kamagata Y."/>
        </authorList>
    </citation>
    <scope>NUCLEOTIDE SEQUENCE [LARGE SCALE GENOMIC DNA]</scope>
    <source>
        <strain evidence="1 2">OY-V</strain>
    </source>
</reference>
<keyword evidence="2" id="KW-1185">Reference proteome</keyword>
<organism evidence="1 2">
    <name type="scientific">'Chrysanthemum coronarium' phytoplasma</name>
    <dbReference type="NCBI Taxonomy" id="1520703"/>
    <lineage>
        <taxon>Bacteria</taxon>
        <taxon>Bacillati</taxon>
        <taxon>Mycoplasmatota</taxon>
        <taxon>Mollicutes</taxon>
        <taxon>Acholeplasmatales</taxon>
        <taxon>Acholeplasmataceae</taxon>
        <taxon>Candidatus Phytoplasma</taxon>
        <taxon>16SrI (Aster yellows group)</taxon>
    </lineage>
</organism>
<proteinExistence type="predicted"/>
<dbReference type="RefSeq" id="WP_011160409.1">
    <property type="nucleotide sequence ID" value="NZ_BBIY01000007.1"/>
</dbReference>
<comment type="caution">
    <text evidence="1">The sequence shown here is derived from an EMBL/GenBank/DDBJ whole genome shotgun (WGS) entry which is preliminary data.</text>
</comment>
<dbReference type="Proteomes" id="UP000028900">
    <property type="component" value="Unassembled WGS sequence"/>
</dbReference>